<dbReference type="EMBL" id="JASHIF010000008">
    <property type="protein sequence ID" value="MDI9859625.1"/>
    <property type="molecule type" value="Genomic_DNA"/>
</dbReference>
<dbReference type="PRINTS" id="PR00505">
    <property type="entry name" value="D12N6MTFRASE"/>
</dbReference>
<dbReference type="InterPro" id="IPR012327">
    <property type="entry name" value="MeTrfase_D12"/>
</dbReference>
<dbReference type="PANTHER" id="PTHR30481:SF4">
    <property type="entry name" value="SITE-SPECIFIC DNA-METHYLTRANSFERASE (ADENINE-SPECIFIC)"/>
    <property type="match status" value="1"/>
</dbReference>
<evidence type="ECO:0000256" key="2">
    <source>
        <dbReference type="ARBA" id="ARBA00022679"/>
    </source>
</evidence>
<dbReference type="PIRSF" id="PIRSF000398">
    <property type="entry name" value="M_m6A_EcoRV"/>
    <property type="match status" value="1"/>
</dbReference>
<dbReference type="Gene3D" id="3.40.50.150">
    <property type="entry name" value="Vaccinia Virus protein VP39"/>
    <property type="match status" value="2"/>
</dbReference>
<evidence type="ECO:0000313" key="4">
    <source>
        <dbReference type="EMBL" id="MDI9859625.1"/>
    </source>
</evidence>
<dbReference type="Proteomes" id="UP001236507">
    <property type="component" value="Unassembled WGS sequence"/>
</dbReference>
<comment type="caution">
    <text evidence="4">The sequence shown here is derived from an EMBL/GenBank/DDBJ whole genome shotgun (WGS) entry which is preliminary data.</text>
</comment>
<dbReference type="Pfam" id="PF02086">
    <property type="entry name" value="MethyltransfD12"/>
    <property type="match status" value="1"/>
</dbReference>
<reference evidence="4 5" key="1">
    <citation type="submission" date="2023-05" db="EMBL/GenBank/DDBJ databases">
        <title>Novel species of genus Flectobacillus isolated from stream in China.</title>
        <authorList>
            <person name="Lu H."/>
        </authorList>
    </citation>
    <scope>NUCLEOTIDE SEQUENCE [LARGE SCALE GENOMIC DNA]</scope>
    <source>
        <strain evidence="4 5">KCTC 42575</strain>
    </source>
</reference>
<evidence type="ECO:0000256" key="3">
    <source>
        <dbReference type="ARBA" id="ARBA00022691"/>
    </source>
</evidence>
<name>A0ABT6Y7U1_9BACT</name>
<dbReference type="InterPro" id="IPR029063">
    <property type="entry name" value="SAM-dependent_MTases_sf"/>
</dbReference>
<keyword evidence="5" id="KW-1185">Reference proteome</keyword>
<keyword evidence="2" id="KW-0808">Transferase</keyword>
<dbReference type="GO" id="GO:0032259">
    <property type="term" value="P:methylation"/>
    <property type="evidence" value="ECO:0007669"/>
    <property type="project" value="UniProtKB-KW"/>
</dbReference>
<organism evidence="4 5">
    <name type="scientific">Flectobacillus roseus</name>
    <dbReference type="NCBI Taxonomy" id="502259"/>
    <lineage>
        <taxon>Bacteria</taxon>
        <taxon>Pseudomonadati</taxon>
        <taxon>Bacteroidota</taxon>
        <taxon>Cytophagia</taxon>
        <taxon>Cytophagales</taxon>
        <taxon>Flectobacillaceae</taxon>
        <taxon>Flectobacillus</taxon>
    </lineage>
</organism>
<dbReference type="InterPro" id="IPR012263">
    <property type="entry name" value="M_m6A_EcoRV"/>
</dbReference>
<keyword evidence="3" id="KW-0949">S-adenosyl-L-methionine</keyword>
<keyword evidence="1 4" id="KW-0489">Methyltransferase</keyword>
<evidence type="ECO:0000256" key="1">
    <source>
        <dbReference type="ARBA" id="ARBA00022603"/>
    </source>
</evidence>
<protein>
    <submittedName>
        <fullName evidence="4">DNA adenine methylase</fullName>
    </submittedName>
</protein>
<proteinExistence type="predicted"/>
<dbReference type="RefSeq" id="WP_283344529.1">
    <property type="nucleotide sequence ID" value="NZ_JASHIF010000008.1"/>
</dbReference>
<dbReference type="SUPFAM" id="SSF53335">
    <property type="entry name" value="S-adenosyl-L-methionine-dependent methyltransferases"/>
    <property type="match status" value="1"/>
</dbReference>
<gene>
    <name evidence="4" type="ORF">QM524_10415</name>
</gene>
<dbReference type="PANTHER" id="PTHR30481">
    <property type="entry name" value="DNA ADENINE METHYLASE"/>
    <property type="match status" value="1"/>
</dbReference>
<dbReference type="GO" id="GO:0008168">
    <property type="term" value="F:methyltransferase activity"/>
    <property type="evidence" value="ECO:0007669"/>
    <property type="project" value="UniProtKB-KW"/>
</dbReference>
<accession>A0ABT6Y7U1</accession>
<evidence type="ECO:0000313" key="5">
    <source>
        <dbReference type="Proteomes" id="UP001236507"/>
    </source>
</evidence>
<sequence>MKTPVAYYGGKQSMLKEILPRIPEHKVYVEPFFGGGAVFFSKPQSEVEIINDINHNVVTFYRVLKYDFDALQQKIDETFHSRKQHTIAREEYRQGLKEIKDPLVTAWAFWVQTTMSFGCQIGSGFGYDKYGSCPLRIHNKKQNFTGEYQQRMRKVTIECYDALKVIKAYDSPDAFFYIDPPYVSSVQGHYAGYKTEDFEALLLACSKLKGKFLLSSYPEEILKDYIERFGWKHEQFVKNLSVDGKKNQGKTKTECLTWNY</sequence>